<dbReference type="InterPro" id="IPR036872">
    <property type="entry name" value="CH_dom_sf"/>
</dbReference>
<dbReference type="GO" id="GO:0003779">
    <property type="term" value="F:actin binding"/>
    <property type="evidence" value="ECO:0007669"/>
    <property type="project" value="UniProtKB-KW"/>
</dbReference>
<dbReference type="PANTHER" id="PTHR11915">
    <property type="entry name" value="SPECTRIN/FILAMIN RELATED CYTOSKELETAL PROTEIN"/>
    <property type="match status" value="1"/>
</dbReference>
<evidence type="ECO:0000259" key="3">
    <source>
        <dbReference type="PROSITE" id="PS50021"/>
    </source>
</evidence>
<keyword evidence="1" id="KW-0677">Repeat</keyword>
<dbReference type="Gene3D" id="1.10.418.10">
    <property type="entry name" value="Calponin-like domain"/>
    <property type="match status" value="2"/>
</dbReference>
<dbReference type="AlphaFoldDB" id="A0A6A4Z321"/>
<keyword evidence="2" id="KW-0009">Actin-binding</keyword>
<reference evidence="4 5" key="1">
    <citation type="submission" date="2019-06" db="EMBL/GenBank/DDBJ databases">
        <title>Genomics analysis of Aphanomyces spp. identifies a new class of oomycete effector associated with host adaptation.</title>
        <authorList>
            <person name="Gaulin E."/>
        </authorList>
    </citation>
    <scope>NUCLEOTIDE SEQUENCE [LARGE SCALE GENOMIC DNA]</scope>
    <source>
        <strain evidence="4 5">E</strain>
    </source>
</reference>
<dbReference type="EMBL" id="VJMI01020563">
    <property type="protein sequence ID" value="KAF0703957.1"/>
    <property type="molecule type" value="Genomic_DNA"/>
</dbReference>
<dbReference type="InterPro" id="IPR001589">
    <property type="entry name" value="Actinin_actin-bd_CS"/>
</dbReference>
<dbReference type="Pfam" id="PF00307">
    <property type="entry name" value="CH"/>
    <property type="match status" value="2"/>
</dbReference>
<gene>
    <name evidence="4" type="ORF">AaE_015181</name>
</gene>
<dbReference type="VEuPathDB" id="FungiDB:H257_16723"/>
<feature type="domain" description="Calponin-homology (CH)" evidence="3">
    <location>
        <begin position="132"/>
        <end position="237"/>
    </location>
</feature>
<name>A0A6A4Z321_APHAT</name>
<evidence type="ECO:0000313" key="4">
    <source>
        <dbReference type="EMBL" id="KAF0703957.1"/>
    </source>
</evidence>
<evidence type="ECO:0000313" key="5">
    <source>
        <dbReference type="Proteomes" id="UP000469452"/>
    </source>
</evidence>
<feature type="domain" description="Calponin-homology (CH)" evidence="3">
    <location>
        <begin position="17"/>
        <end position="123"/>
    </location>
</feature>
<dbReference type="SUPFAM" id="SSF47576">
    <property type="entry name" value="Calponin-homology domain, CH-domain"/>
    <property type="match status" value="1"/>
</dbReference>
<sequence length="316" mass="35004">MQRRPSNIQGGDEFWIDVQKKAFTRWANSYLSDRAQVITDLYTDLGDGLRLISLLELLTDAPFPSKYTKEPRFRIHKLENLNMVFGFLAKEHVMVTNIGSSDILDGNGKLILGLMWTIIKRYQVGDIAVDGVSGKEGLLLWCNQLLAPLHFHVSNFTTNWSNGVAFCYLVHALQPALLPNVVDWCDLHSAMENLATAFSLLEAHFAIPSLLSPEDLQGKVDEKSVLTYVSMVYQECASGNGLPPSIQEHHDVPVSSGTTQWTAAFESAAHVPTWATPFTKRDQPLVAKTQVSFAALGPIMALLYPAKGPIHKPSTE</sequence>
<dbReference type="SMART" id="SM00033">
    <property type="entry name" value="CH"/>
    <property type="match status" value="2"/>
</dbReference>
<comment type="caution">
    <text evidence="4">The sequence shown here is derived from an EMBL/GenBank/DDBJ whole genome shotgun (WGS) entry which is preliminary data.</text>
</comment>
<dbReference type="PROSITE" id="PS00020">
    <property type="entry name" value="ACTININ_2"/>
    <property type="match status" value="1"/>
</dbReference>
<evidence type="ECO:0000256" key="1">
    <source>
        <dbReference type="ARBA" id="ARBA00022737"/>
    </source>
</evidence>
<organism evidence="4 5">
    <name type="scientific">Aphanomyces astaci</name>
    <name type="common">Crayfish plague agent</name>
    <dbReference type="NCBI Taxonomy" id="112090"/>
    <lineage>
        <taxon>Eukaryota</taxon>
        <taxon>Sar</taxon>
        <taxon>Stramenopiles</taxon>
        <taxon>Oomycota</taxon>
        <taxon>Saprolegniomycetes</taxon>
        <taxon>Saprolegniales</taxon>
        <taxon>Verrucalvaceae</taxon>
        <taxon>Aphanomyces</taxon>
    </lineage>
</organism>
<protein>
    <recommendedName>
        <fullName evidence="3">Calponin-homology (CH) domain-containing protein</fullName>
    </recommendedName>
</protein>
<dbReference type="PROSITE" id="PS00019">
    <property type="entry name" value="ACTININ_1"/>
    <property type="match status" value="1"/>
</dbReference>
<dbReference type="PROSITE" id="PS50021">
    <property type="entry name" value="CH"/>
    <property type="match status" value="2"/>
</dbReference>
<dbReference type="Proteomes" id="UP000469452">
    <property type="component" value="Unassembled WGS sequence"/>
</dbReference>
<dbReference type="InterPro" id="IPR001715">
    <property type="entry name" value="CH_dom"/>
</dbReference>
<evidence type="ECO:0000256" key="2">
    <source>
        <dbReference type="ARBA" id="ARBA00023203"/>
    </source>
</evidence>
<accession>A0A6A4Z321</accession>
<proteinExistence type="predicted"/>